<dbReference type="EMBL" id="LSRQ01000876">
    <property type="protein sequence ID" value="OAY80404.1"/>
    <property type="molecule type" value="Genomic_DNA"/>
</dbReference>
<evidence type="ECO:0000313" key="2">
    <source>
        <dbReference type="Proteomes" id="UP000092600"/>
    </source>
</evidence>
<reference evidence="1 2" key="1">
    <citation type="journal article" date="2016" name="DNA Res.">
        <title>The draft genome of MD-2 pineapple using hybrid error correction of long reads.</title>
        <authorList>
            <person name="Redwan R.M."/>
            <person name="Saidin A."/>
            <person name="Kumar S.V."/>
        </authorList>
    </citation>
    <scope>NUCLEOTIDE SEQUENCE [LARGE SCALE GENOMIC DNA]</scope>
    <source>
        <strain evidence="2">cv. MD2</strain>
        <tissue evidence="1">Leaf</tissue>
    </source>
</reference>
<comment type="caution">
    <text evidence="1">The sequence shown here is derived from an EMBL/GenBank/DDBJ whole genome shotgun (WGS) entry which is preliminary data.</text>
</comment>
<evidence type="ECO:0000313" key="1">
    <source>
        <dbReference type="EMBL" id="OAY80404.1"/>
    </source>
</evidence>
<accession>A0A199VTN0</accession>
<feature type="non-terminal residue" evidence="1">
    <location>
        <position position="1"/>
    </location>
</feature>
<sequence>NRLPPITRHHVYGRTPRVHVDIKFPLPLSHRDRDPLASSVSEPDLVFFAGRSEDTVNGGWRWCGCGGAQCRAW</sequence>
<gene>
    <name evidence="1" type="ORF">ACMD2_09093</name>
</gene>
<dbReference type="AlphaFoldDB" id="A0A199VTN0"/>
<dbReference type="Proteomes" id="UP000092600">
    <property type="component" value="Unassembled WGS sequence"/>
</dbReference>
<protein>
    <submittedName>
        <fullName evidence="1">Uncharacterized protein</fullName>
    </submittedName>
</protein>
<proteinExistence type="predicted"/>
<organism evidence="1 2">
    <name type="scientific">Ananas comosus</name>
    <name type="common">Pineapple</name>
    <name type="synonym">Ananas ananas</name>
    <dbReference type="NCBI Taxonomy" id="4615"/>
    <lineage>
        <taxon>Eukaryota</taxon>
        <taxon>Viridiplantae</taxon>
        <taxon>Streptophyta</taxon>
        <taxon>Embryophyta</taxon>
        <taxon>Tracheophyta</taxon>
        <taxon>Spermatophyta</taxon>
        <taxon>Magnoliopsida</taxon>
        <taxon>Liliopsida</taxon>
        <taxon>Poales</taxon>
        <taxon>Bromeliaceae</taxon>
        <taxon>Bromelioideae</taxon>
        <taxon>Ananas</taxon>
    </lineage>
</organism>
<name>A0A199VTN0_ANACO</name>